<reference evidence="1" key="1">
    <citation type="submission" date="2021-08" db="EMBL/GenBank/DDBJ databases">
        <title>Novel anaerobic bacterium isolated from sea squirt in East Sea, Republic of Korea.</title>
        <authorList>
            <person name="Nguyen T.H."/>
            <person name="Li Z."/>
            <person name="Lee Y.-J."/>
            <person name="Ko J."/>
            <person name="Kim S.-G."/>
        </authorList>
    </citation>
    <scope>NUCLEOTIDE SEQUENCE</scope>
    <source>
        <strain evidence="1">KCTC 25031</strain>
    </source>
</reference>
<dbReference type="Proteomes" id="UP000826212">
    <property type="component" value="Chromosome"/>
</dbReference>
<organism evidence="1 2">
    <name type="scientific">Halosquirtibacter laminarini</name>
    <dbReference type="NCBI Taxonomy" id="3374600"/>
    <lineage>
        <taxon>Bacteria</taxon>
        <taxon>Pseudomonadati</taxon>
        <taxon>Bacteroidota</taxon>
        <taxon>Bacteroidia</taxon>
        <taxon>Marinilabiliales</taxon>
        <taxon>Prolixibacteraceae</taxon>
        <taxon>Halosquirtibacter</taxon>
    </lineage>
</organism>
<name>A0AC61NFZ9_9BACT</name>
<evidence type="ECO:0000313" key="1">
    <source>
        <dbReference type="EMBL" id="QZE14545.1"/>
    </source>
</evidence>
<gene>
    <name evidence="1" type="ORF">K4L44_01350</name>
</gene>
<protein>
    <submittedName>
        <fullName evidence="1">MotA/TolQ/ExbB proton channel family protein</fullName>
    </submittedName>
</protein>
<accession>A0AC61NFZ9</accession>
<evidence type="ECO:0000313" key="2">
    <source>
        <dbReference type="Proteomes" id="UP000826212"/>
    </source>
</evidence>
<sequence>MHTLSILLNTAAQAATETAKNLNTQVSTSLTPADIFEKGGVMMYPLVILSIIALYIFGERYFAIARARKFDNNMMNEIKQKIKAQEFNDALLICETSNTPMGRMIAKGIRRMGRPLSDVQTAIENVGNLEISKLEKGLPVLASVSGGAPMIGFLGTVMGMIQAFYEMSSAKNVDISNLAGGIYTAMSTTAGGLLVGILAYFAYNILVARVDKTVAIMEHTSTEFMDILHEPTKK</sequence>
<dbReference type="EMBL" id="CP081303">
    <property type="protein sequence ID" value="QZE14545.1"/>
    <property type="molecule type" value="Genomic_DNA"/>
</dbReference>
<proteinExistence type="predicted"/>
<keyword evidence="2" id="KW-1185">Reference proteome</keyword>